<reference evidence="4" key="3">
    <citation type="submission" date="2022-01" db="UniProtKB">
        <authorList>
            <consortium name="EnsemblPlants"/>
        </authorList>
    </citation>
    <scope>IDENTIFICATION</scope>
    <source>
        <strain evidence="4">subsp. vulgare</strain>
    </source>
</reference>
<name>A0A8I6WYI5_HORVV</name>
<evidence type="ECO:0000256" key="1">
    <source>
        <dbReference type="ARBA" id="ARBA00004167"/>
    </source>
</evidence>
<comment type="subcellular location">
    <subcellularLocation>
        <location evidence="1">Membrane</location>
        <topology evidence="1">Single-pass membrane protein</topology>
    </subcellularLocation>
</comment>
<protein>
    <recommendedName>
        <fullName evidence="3">Wall-associated receptor kinase galacturonan-binding domain-containing protein</fullName>
    </recommendedName>
</protein>
<sequence>MCGLTLHLSYTYHSFSRLCSARSTSPHPQPPLPTDSKSYAVMHTWFMVFIWAWCLPLMLAVTAAEEQQGGGCSAKCGNFTISDPFWLTDWETGRSCGSPGLPDFQLTCFNKNYPVLPSSVPNSPSFRIIDVFYGERSLRVIDLGKMPLLHRASNSFNSCLPIWNTSVILGRSFRISPTNLGLILYNCTEGAAAEARREKELLQATTMRCMNTSNTFVRAGVPYDPTGNYSGYALEGCVATVVPVLRLPSGQTNAGNYERLIDDGFLLTWDLLPSPPGQQPHDLAPPWSRSPIPWVLLNCIFSYYPIHPRYQISLLNSDCCHGSNLAALHPCLTASLPSTRASQVRGDGMRELHHRVPLLARRTHPFPARTLLRLKVEGTSRLSDRLVARLVRAGSVLA</sequence>
<dbReference type="AlphaFoldDB" id="A0A8I6WYI5"/>
<reference evidence="5" key="1">
    <citation type="journal article" date="2012" name="Nature">
        <title>A physical, genetic and functional sequence assembly of the barley genome.</title>
        <authorList>
            <consortium name="The International Barley Genome Sequencing Consortium"/>
            <person name="Mayer K.F."/>
            <person name="Waugh R."/>
            <person name="Brown J.W."/>
            <person name="Schulman A."/>
            <person name="Langridge P."/>
            <person name="Platzer M."/>
            <person name="Fincher G.B."/>
            <person name="Muehlbauer G.J."/>
            <person name="Sato K."/>
            <person name="Close T.J."/>
            <person name="Wise R.P."/>
            <person name="Stein N."/>
        </authorList>
    </citation>
    <scope>NUCLEOTIDE SEQUENCE [LARGE SCALE GENOMIC DNA]</scope>
    <source>
        <strain evidence="5">cv. Morex</strain>
    </source>
</reference>
<keyword evidence="5" id="KW-1185">Reference proteome</keyword>
<evidence type="ECO:0000313" key="4">
    <source>
        <dbReference type="EnsemblPlants" id="HORVU.MOREX.r3.3HG0226470.1"/>
    </source>
</evidence>
<dbReference type="GO" id="GO:0030247">
    <property type="term" value="F:polysaccharide binding"/>
    <property type="evidence" value="ECO:0007669"/>
    <property type="project" value="InterPro"/>
</dbReference>
<dbReference type="PANTHER" id="PTHR33138">
    <property type="entry name" value="OS01G0690200 PROTEIN"/>
    <property type="match status" value="1"/>
</dbReference>
<dbReference type="InterPro" id="IPR025287">
    <property type="entry name" value="WAK_GUB"/>
</dbReference>
<keyword evidence="2" id="KW-0732">Signal</keyword>
<dbReference type="Gramene" id="HORVU.MOREX.r3.3HG0226470.1">
    <property type="protein sequence ID" value="HORVU.MOREX.r3.3HG0226470.1"/>
    <property type="gene ID" value="HORVU.MOREX.r3.3HG0226470"/>
</dbReference>
<proteinExistence type="predicted"/>
<feature type="domain" description="Wall-associated receptor kinase galacturonan-binding" evidence="3">
    <location>
        <begin position="72"/>
        <end position="142"/>
    </location>
</feature>
<dbReference type="PANTHER" id="PTHR33138:SF9">
    <property type="entry name" value="OS01G0136500 PROTEIN"/>
    <property type="match status" value="1"/>
</dbReference>
<dbReference type="GO" id="GO:0016020">
    <property type="term" value="C:membrane"/>
    <property type="evidence" value="ECO:0007669"/>
    <property type="project" value="UniProtKB-SubCell"/>
</dbReference>
<evidence type="ECO:0000256" key="2">
    <source>
        <dbReference type="ARBA" id="ARBA00022729"/>
    </source>
</evidence>
<dbReference type="Proteomes" id="UP000011116">
    <property type="component" value="Chromosome 3H"/>
</dbReference>
<accession>A0A8I6WYI5</accession>
<dbReference type="Pfam" id="PF13947">
    <property type="entry name" value="GUB_WAK_bind"/>
    <property type="match status" value="1"/>
</dbReference>
<organism evidence="4 5">
    <name type="scientific">Hordeum vulgare subsp. vulgare</name>
    <name type="common">Domesticated barley</name>
    <dbReference type="NCBI Taxonomy" id="112509"/>
    <lineage>
        <taxon>Eukaryota</taxon>
        <taxon>Viridiplantae</taxon>
        <taxon>Streptophyta</taxon>
        <taxon>Embryophyta</taxon>
        <taxon>Tracheophyta</taxon>
        <taxon>Spermatophyta</taxon>
        <taxon>Magnoliopsida</taxon>
        <taxon>Liliopsida</taxon>
        <taxon>Poales</taxon>
        <taxon>Poaceae</taxon>
        <taxon>BOP clade</taxon>
        <taxon>Pooideae</taxon>
        <taxon>Triticodae</taxon>
        <taxon>Triticeae</taxon>
        <taxon>Hordeinae</taxon>
        <taxon>Hordeum</taxon>
    </lineage>
</organism>
<dbReference type="EnsemblPlants" id="HORVU.MOREX.r3.3HG0226470.1">
    <property type="protein sequence ID" value="HORVU.MOREX.r3.3HG0226470.1"/>
    <property type="gene ID" value="HORVU.MOREX.r3.3HG0226470"/>
</dbReference>
<evidence type="ECO:0000259" key="3">
    <source>
        <dbReference type="Pfam" id="PF13947"/>
    </source>
</evidence>
<reference evidence="4" key="2">
    <citation type="submission" date="2020-10" db="EMBL/GenBank/DDBJ databases">
        <authorList>
            <person name="Scholz U."/>
            <person name="Mascher M."/>
            <person name="Fiebig A."/>
        </authorList>
    </citation>
    <scope>NUCLEOTIDE SEQUENCE [LARGE SCALE GENOMIC DNA]</scope>
    <source>
        <strain evidence="4">cv. Morex</strain>
    </source>
</reference>
<evidence type="ECO:0000313" key="5">
    <source>
        <dbReference type="Proteomes" id="UP000011116"/>
    </source>
</evidence>